<feature type="region of interest" description="Disordered" evidence="1">
    <location>
        <begin position="85"/>
        <end position="231"/>
    </location>
</feature>
<gene>
    <name evidence="3" type="ORF">POBO1169_LOCUS5606</name>
</gene>
<feature type="compositionally biased region" description="Basic and acidic residues" evidence="1">
    <location>
        <begin position="222"/>
        <end position="231"/>
    </location>
</feature>
<organism evidence="3">
    <name type="scientific">Pyramimonas obovata</name>
    <dbReference type="NCBI Taxonomy" id="1411642"/>
    <lineage>
        <taxon>Eukaryota</taxon>
        <taxon>Viridiplantae</taxon>
        <taxon>Chlorophyta</taxon>
        <taxon>Pyramimonadophyceae</taxon>
        <taxon>Pyramimonadales</taxon>
        <taxon>Pyramimonadaceae</taxon>
        <taxon>Pyramimonas</taxon>
        <taxon>Pyramimonas incertae sedis</taxon>
    </lineage>
</organism>
<proteinExistence type="predicted"/>
<accession>A0A7S0N389</accession>
<dbReference type="EMBL" id="HBFA01010762">
    <property type="protein sequence ID" value="CAD8658892.1"/>
    <property type="molecule type" value="Transcribed_RNA"/>
</dbReference>
<evidence type="ECO:0000313" key="3">
    <source>
        <dbReference type="EMBL" id="CAD8658892.1"/>
    </source>
</evidence>
<evidence type="ECO:0000256" key="1">
    <source>
        <dbReference type="SAM" id="MobiDB-lite"/>
    </source>
</evidence>
<reference evidence="3" key="1">
    <citation type="submission" date="2021-01" db="EMBL/GenBank/DDBJ databases">
        <authorList>
            <person name="Corre E."/>
            <person name="Pelletier E."/>
            <person name="Niang G."/>
            <person name="Scheremetjew M."/>
            <person name="Finn R."/>
            <person name="Kale V."/>
            <person name="Holt S."/>
            <person name="Cochrane G."/>
            <person name="Meng A."/>
            <person name="Brown T."/>
            <person name="Cohen L."/>
        </authorList>
    </citation>
    <scope>NUCLEOTIDE SEQUENCE</scope>
    <source>
        <strain evidence="3">CCMP722</strain>
    </source>
</reference>
<feature type="compositionally biased region" description="Basic residues" evidence="1">
    <location>
        <begin position="193"/>
        <end position="221"/>
    </location>
</feature>
<evidence type="ECO:0000259" key="2">
    <source>
        <dbReference type="Pfam" id="PF10159"/>
    </source>
</evidence>
<dbReference type="PANTHER" id="PTHR14580:SF0">
    <property type="entry name" value="MULTIPLE MYELOMA TUMOR-ASSOCIATED PROTEIN 2"/>
    <property type="match status" value="1"/>
</dbReference>
<dbReference type="InterPro" id="IPR019315">
    <property type="entry name" value="MMTA2_N"/>
</dbReference>
<dbReference type="InterPro" id="IPR039207">
    <property type="entry name" value="MMTAG2-like"/>
</dbReference>
<feature type="domain" description="Multiple myeloma tumor-associated protein 2-like N-terminal" evidence="2">
    <location>
        <begin position="11"/>
        <end position="85"/>
    </location>
</feature>
<sequence>MSLYNGPARGGTRGGKDQFKWEDVKTDQDRECYLGHSVMAPVGRWQKNKDILWYTREKGDAGSSLDEEKRAIKEQEEQLMREALGLAPKRERKAKSTMDQKEYEEFLRGGAEEEPDRENPDRVKGLGNSRLGVAASADTVDRETLPGIEAFERPYATGAAPGEPGPGGMRELQGGKRKAESSDSGSDSDSSRERKKSKKSKKDKKREKKEKKKQKKEAKKQRKEEKRSRKE</sequence>
<protein>
    <recommendedName>
        <fullName evidence="2">Multiple myeloma tumor-associated protein 2-like N-terminal domain-containing protein</fullName>
    </recommendedName>
</protein>
<dbReference type="PANTHER" id="PTHR14580">
    <property type="entry name" value="MULTIPLE MYELOMA TUMOR-ASSOCIATED PROTEIN 2 FAMILY MEMBER"/>
    <property type="match status" value="1"/>
</dbReference>
<feature type="region of interest" description="Disordered" evidence="1">
    <location>
        <begin position="1"/>
        <end position="22"/>
    </location>
</feature>
<dbReference type="AlphaFoldDB" id="A0A7S0N389"/>
<feature type="compositionally biased region" description="Basic and acidic residues" evidence="1">
    <location>
        <begin position="94"/>
        <end position="124"/>
    </location>
</feature>
<dbReference type="Pfam" id="PF10159">
    <property type="entry name" value="MMtag"/>
    <property type="match status" value="1"/>
</dbReference>
<name>A0A7S0N389_9CHLO</name>